<evidence type="ECO:0000256" key="1">
    <source>
        <dbReference type="ARBA" id="ARBA00001947"/>
    </source>
</evidence>
<evidence type="ECO:0000259" key="13">
    <source>
        <dbReference type="Pfam" id="PF02163"/>
    </source>
</evidence>
<dbReference type="OrthoDB" id="9781963at2"/>
<keyword evidence="15" id="KW-1185">Reference proteome</keyword>
<comment type="cofactor">
    <cofactor evidence="1">
        <name>Zn(2+)</name>
        <dbReference type="ChEBI" id="CHEBI:29105"/>
    </cofactor>
</comment>
<evidence type="ECO:0000256" key="12">
    <source>
        <dbReference type="SAM" id="Phobius"/>
    </source>
</evidence>
<keyword evidence="6" id="KW-0479">Metal-binding</keyword>
<evidence type="ECO:0000256" key="5">
    <source>
        <dbReference type="ARBA" id="ARBA00022692"/>
    </source>
</evidence>
<protein>
    <submittedName>
        <fullName evidence="14">Peptidase M50</fullName>
    </submittedName>
</protein>
<dbReference type="GO" id="GO:0006508">
    <property type="term" value="P:proteolysis"/>
    <property type="evidence" value="ECO:0007669"/>
    <property type="project" value="UniProtKB-KW"/>
</dbReference>
<gene>
    <name evidence="14" type="ORF">FH969_01495</name>
</gene>
<comment type="caution">
    <text evidence="14">The sequence shown here is derived from an EMBL/GenBank/DDBJ whole genome shotgun (WGS) entry which is preliminary data.</text>
</comment>
<comment type="subcellular location">
    <subcellularLocation>
        <location evidence="2">Membrane</location>
        <topology evidence="2">Multi-pass membrane protein</topology>
    </subcellularLocation>
</comment>
<dbReference type="RefSeq" id="WP_139985614.1">
    <property type="nucleotide sequence ID" value="NZ_VENP01000002.1"/>
</dbReference>
<dbReference type="GO" id="GO:0046872">
    <property type="term" value="F:metal ion binding"/>
    <property type="evidence" value="ECO:0007669"/>
    <property type="project" value="UniProtKB-KW"/>
</dbReference>
<dbReference type="GO" id="GO:0008237">
    <property type="term" value="F:metallopeptidase activity"/>
    <property type="evidence" value="ECO:0007669"/>
    <property type="project" value="UniProtKB-KW"/>
</dbReference>
<keyword evidence="7" id="KW-0378">Hydrolase</keyword>
<dbReference type="PANTHER" id="PTHR39188">
    <property type="entry name" value="MEMBRANE-ASSOCIATED ZINC METALLOPROTEASE M50B"/>
    <property type="match status" value="1"/>
</dbReference>
<evidence type="ECO:0000256" key="11">
    <source>
        <dbReference type="ARBA" id="ARBA00023136"/>
    </source>
</evidence>
<dbReference type="Pfam" id="PF02163">
    <property type="entry name" value="Peptidase_M50"/>
    <property type="match status" value="2"/>
</dbReference>
<evidence type="ECO:0000256" key="2">
    <source>
        <dbReference type="ARBA" id="ARBA00004141"/>
    </source>
</evidence>
<evidence type="ECO:0000256" key="9">
    <source>
        <dbReference type="ARBA" id="ARBA00022989"/>
    </source>
</evidence>
<keyword evidence="4" id="KW-0645">Protease</keyword>
<sequence length="377" mass="37948">MTIAGGGGARRWRLGSVGGTPVYLAPSWLLVAAVLTLLFLPTVQLAAPRLSTPVAVLAATSFPILLFASVLAHELAHGGAAKALGLPVREYVLTFWGGHTSFGSDLRTPGVSALVSAAGPLANGVLAVVGWGLLRVVEPGLPAVILASLTYTNAIVAVFNLLPGSPLDGGRILEALVWKVTGDRDTGAIGAGWVGRVLAGVIVAWFLLVPLAQGRQPTLMGAAWAAVIGYLVWSGASQSIRLGRARRSAAGFDLRPLLRPAQVVDVRASVAAVPAAPWGVAPPAIVLVDPAGSVVGVADPAALAAVPGPVRPSTPLTAVARALPATAVVTALQGSAALGQVARGIGASDVLVAVSEHGVLGVVPRDVLLAALQPPGR</sequence>
<accession>A0A5C5BHG6</accession>
<comment type="similarity">
    <text evidence="3">Belongs to the peptidase M50B family.</text>
</comment>
<proteinExistence type="inferred from homology"/>
<evidence type="ECO:0000256" key="4">
    <source>
        <dbReference type="ARBA" id="ARBA00022670"/>
    </source>
</evidence>
<feature type="transmembrane region" description="Helical" evidence="12">
    <location>
        <begin position="218"/>
        <end position="236"/>
    </location>
</feature>
<evidence type="ECO:0000256" key="8">
    <source>
        <dbReference type="ARBA" id="ARBA00022833"/>
    </source>
</evidence>
<dbReference type="GO" id="GO:0016020">
    <property type="term" value="C:membrane"/>
    <property type="evidence" value="ECO:0007669"/>
    <property type="project" value="UniProtKB-SubCell"/>
</dbReference>
<keyword evidence="10" id="KW-0482">Metalloprotease</keyword>
<feature type="transmembrane region" description="Helical" evidence="12">
    <location>
        <begin position="140"/>
        <end position="162"/>
    </location>
</feature>
<dbReference type="EMBL" id="VENP01000002">
    <property type="protein sequence ID" value="TNU77044.1"/>
    <property type="molecule type" value="Genomic_DNA"/>
</dbReference>
<reference evidence="14 15" key="1">
    <citation type="submission" date="2019-06" db="EMBL/GenBank/DDBJ databases">
        <title>Draft genome sequence of Miniimonas arenae KCTC 19750T isolated from sea sand.</title>
        <authorList>
            <person name="Park S.-J."/>
        </authorList>
    </citation>
    <scope>NUCLEOTIDE SEQUENCE [LARGE SCALE GENOMIC DNA]</scope>
    <source>
        <strain evidence="14 15">KCTC 19750</strain>
    </source>
</reference>
<evidence type="ECO:0000313" key="14">
    <source>
        <dbReference type="EMBL" id="TNU77044.1"/>
    </source>
</evidence>
<evidence type="ECO:0000256" key="6">
    <source>
        <dbReference type="ARBA" id="ARBA00022723"/>
    </source>
</evidence>
<organism evidence="14 15">
    <name type="scientific">Miniimonas arenae</name>
    <dbReference type="NCBI Taxonomy" id="676201"/>
    <lineage>
        <taxon>Bacteria</taxon>
        <taxon>Bacillati</taxon>
        <taxon>Actinomycetota</taxon>
        <taxon>Actinomycetes</taxon>
        <taxon>Micrococcales</taxon>
        <taxon>Beutenbergiaceae</taxon>
        <taxon>Miniimonas</taxon>
    </lineage>
</organism>
<feature type="transmembrane region" description="Helical" evidence="12">
    <location>
        <begin position="52"/>
        <end position="72"/>
    </location>
</feature>
<feature type="transmembrane region" description="Helical" evidence="12">
    <location>
        <begin position="193"/>
        <end position="212"/>
    </location>
</feature>
<dbReference type="PANTHER" id="PTHR39188:SF3">
    <property type="entry name" value="STAGE IV SPORULATION PROTEIN FB"/>
    <property type="match status" value="1"/>
</dbReference>
<evidence type="ECO:0000313" key="15">
    <source>
        <dbReference type="Proteomes" id="UP000313849"/>
    </source>
</evidence>
<name>A0A5C5BHG6_9MICO</name>
<feature type="domain" description="Peptidase M50" evidence="13">
    <location>
        <begin position="62"/>
        <end position="134"/>
    </location>
</feature>
<dbReference type="AlphaFoldDB" id="A0A5C5BHG6"/>
<evidence type="ECO:0000256" key="7">
    <source>
        <dbReference type="ARBA" id="ARBA00022801"/>
    </source>
</evidence>
<dbReference type="Proteomes" id="UP000313849">
    <property type="component" value="Unassembled WGS sequence"/>
</dbReference>
<evidence type="ECO:0000256" key="3">
    <source>
        <dbReference type="ARBA" id="ARBA00007931"/>
    </source>
</evidence>
<keyword evidence="9 12" id="KW-1133">Transmembrane helix</keyword>
<feature type="transmembrane region" description="Helical" evidence="12">
    <location>
        <begin position="21"/>
        <end position="40"/>
    </location>
</feature>
<keyword evidence="5 12" id="KW-0812">Transmembrane</keyword>
<keyword evidence="11 12" id="KW-0472">Membrane</keyword>
<evidence type="ECO:0000256" key="10">
    <source>
        <dbReference type="ARBA" id="ARBA00023049"/>
    </source>
</evidence>
<feature type="domain" description="Peptidase M50" evidence="13">
    <location>
        <begin position="145"/>
        <end position="183"/>
    </location>
</feature>
<feature type="transmembrane region" description="Helical" evidence="12">
    <location>
        <begin position="111"/>
        <end position="134"/>
    </location>
</feature>
<keyword evidence="8" id="KW-0862">Zinc</keyword>
<dbReference type="InterPro" id="IPR008915">
    <property type="entry name" value="Peptidase_M50"/>
</dbReference>